<protein>
    <recommendedName>
        <fullName evidence="3">TRL-like family protein</fullName>
    </recommendedName>
</protein>
<gene>
    <name evidence="1" type="ORF">EHS15_11350</name>
</gene>
<reference evidence="1" key="1">
    <citation type="journal article" date="2019" name="PLoS Negl. Trop. Dis.">
        <title>Revisiting the worldwide diversity of Leptospira species in the environment.</title>
        <authorList>
            <person name="Vincent A.T."/>
            <person name="Schiettekatte O."/>
            <person name="Bourhy P."/>
            <person name="Veyrier F.J."/>
            <person name="Picardeau M."/>
        </authorList>
    </citation>
    <scope>NUCLEOTIDE SEQUENCE [LARGE SCALE GENOMIC DNA]</scope>
    <source>
        <strain evidence="1">201300427</strain>
    </source>
</reference>
<sequence length="112" mass="12108">MNANVKKIIGRLSLLILPFLFTACVTNPIPLALYGNYKGTLHVFPEKIGTKSGRTCYTQFGAGYLPLFLVGDGSVKTAADNGGITKISLVEYEQENIVTGIYARTCIIAYGE</sequence>
<dbReference type="PROSITE" id="PS51257">
    <property type="entry name" value="PROKAR_LIPOPROTEIN"/>
    <property type="match status" value="1"/>
</dbReference>
<comment type="caution">
    <text evidence="1">The sequence shown here is derived from an EMBL/GenBank/DDBJ whole genome shotgun (WGS) entry which is preliminary data.</text>
</comment>
<organism evidence="1 2">
    <name type="scientific">Leptospira idonii</name>
    <dbReference type="NCBI Taxonomy" id="1193500"/>
    <lineage>
        <taxon>Bacteria</taxon>
        <taxon>Pseudomonadati</taxon>
        <taxon>Spirochaetota</taxon>
        <taxon>Spirochaetia</taxon>
        <taxon>Leptospirales</taxon>
        <taxon>Leptospiraceae</taxon>
        <taxon>Leptospira</taxon>
    </lineage>
</organism>
<dbReference type="Proteomes" id="UP000298058">
    <property type="component" value="Unassembled WGS sequence"/>
</dbReference>
<keyword evidence="2" id="KW-1185">Reference proteome</keyword>
<name>A0A4R9M179_9LEPT</name>
<evidence type="ECO:0000313" key="1">
    <source>
        <dbReference type="EMBL" id="TGN18999.1"/>
    </source>
</evidence>
<proteinExistence type="predicted"/>
<dbReference type="EMBL" id="RQHW01000042">
    <property type="protein sequence ID" value="TGN18999.1"/>
    <property type="molecule type" value="Genomic_DNA"/>
</dbReference>
<accession>A0A4R9M179</accession>
<dbReference type="Pfam" id="PF13146">
    <property type="entry name" value="TRL"/>
    <property type="match status" value="1"/>
</dbReference>
<dbReference type="InterPro" id="IPR025113">
    <property type="entry name" value="TRL-like"/>
</dbReference>
<dbReference type="RefSeq" id="WP_135760682.1">
    <property type="nucleotide sequence ID" value="NZ_RQHW01000042.1"/>
</dbReference>
<dbReference type="OrthoDB" id="5801454at2"/>
<evidence type="ECO:0008006" key="3">
    <source>
        <dbReference type="Google" id="ProtNLM"/>
    </source>
</evidence>
<evidence type="ECO:0000313" key="2">
    <source>
        <dbReference type="Proteomes" id="UP000298058"/>
    </source>
</evidence>
<dbReference type="AlphaFoldDB" id="A0A4R9M179"/>